<keyword evidence="3" id="KW-1185">Reference proteome</keyword>
<evidence type="ECO:0000313" key="2">
    <source>
        <dbReference type="EMBL" id="TGO20577.1"/>
    </source>
</evidence>
<dbReference type="AlphaFoldDB" id="A0A4Z1FG24"/>
<dbReference type="Proteomes" id="UP000297910">
    <property type="component" value="Unassembled WGS sequence"/>
</dbReference>
<accession>A0A4Z1FG24</accession>
<protein>
    <submittedName>
        <fullName evidence="2">Uncharacterized protein</fullName>
    </submittedName>
</protein>
<feature type="region of interest" description="Disordered" evidence="1">
    <location>
        <begin position="1"/>
        <end position="148"/>
    </location>
</feature>
<dbReference type="EMBL" id="PQXI01000283">
    <property type="protein sequence ID" value="TGO20577.1"/>
    <property type="molecule type" value="Genomic_DNA"/>
</dbReference>
<evidence type="ECO:0000313" key="3">
    <source>
        <dbReference type="Proteomes" id="UP000297910"/>
    </source>
</evidence>
<feature type="compositionally biased region" description="Low complexity" evidence="1">
    <location>
        <begin position="62"/>
        <end position="80"/>
    </location>
</feature>
<sequence length="238" mass="27073">MKYPQPDNRVVLYKTPPEMKSASCSALVLHEPKASRKTSSAPQSVDHATRVAHEHHAKSRSEYSQSSSGSSSRRSRTTSTDGHRSERQKRPRSRHSSRRPDIRPQHPPPPPQFQGPRAPGQPPPGPTSAPRHPQEQSPLPRPGPPYGYCIPPPHMDQRVLPQPLYCPPPTYFPQTPVYPPQTEISNFEREKLSVMEKLAETTGELALQMERYNDNADAMRYQTLMYYHRYPLLPTFNI</sequence>
<feature type="compositionally biased region" description="Pro residues" evidence="1">
    <location>
        <begin position="139"/>
        <end position="148"/>
    </location>
</feature>
<feature type="compositionally biased region" description="Basic residues" evidence="1">
    <location>
        <begin position="86"/>
        <end position="97"/>
    </location>
</feature>
<reference evidence="2 3" key="1">
    <citation type="submission" date="2017-12" db="EMBL/GenBank/DDBJ databases">
        <title>Comparative genomics of Botrytis spp.</title>
        <authorList>
            <person name="Valero-Jimenez C.A."/>
            <person name="Tapia P."/>
            <person name="Veloso J."/>
            <person name="Silva-Moreno E."/>
            <person name="Staats M."/>
            <person name="Valdes J.H."/>
            <person name="Van Kan J.A.L."/>
        </authorList>
    </citation>
    <scope>NUCLEOTIDE SEQUENCE [LARGE SCALE GENOMIC DNA]</scope>
    <source>
        <strain evidence="2 3">Bp0003</strain>
    </source>
</reference>
<gene>
    <name evidence="2" type="ORF">BPAE_0284g00040</name>
</gene>
<organism evidence="2 3">
    <name type="scientific">Botrytis paeoniae</name>
    <dbReference type="NCBI Taxonomy" id="278948"/>
    <lineage>
        <taxon>Eukaryota</taxon>
        <taxon>Fungi</taxon>
        <taxon>Dikarya</taxon>
        <taxon>Ascomycota</taxon>
        <taxon>Pezizomycotina</taxon>
        <taxon>Leotiomycetes</taxon>
        <taxon>Helotiales</taxon>
        <taxon>Sclerotiniaceae</taxon>
        <taxon>Botrytis</taxon>
    </lineage>
</organism>
<evidence type="ECO:0000256" key="1">
    <source>
        <dbReference type="SAM" id="MobiDB-lite"/>
    </source>
</evidence>
<proteinExistence type="predicted"/>
<feature type="compositionally biased region" description="Pro residues" evidence="1">
    <location>
        <begin position="105"/>
        <end position="127"/>
    </location>
</feature>
<comment type="caution">
    <text evidence="2">The sequence shown here is derived from an EMBL/GenBank/DDBJ whole genome shotgun (WGS) entry which is preliminary data.</text>
</comment>
<name>A0A4Z1FG24_9HELO</name>